<evidence type="ECO:0000313" key="1">
    <source>
        <dbReference type="EMBL" id="RPB10923.1"/>
    </source>
</evidence>
<keyword evidence="2" id="KW-1185">Reference proteome</keyword>
<accession>A0A3N4KK39</accession>
<evidence type="ECO:0000313" key="2">
    <source>
        <dbReference type="Proteomes" id="UP000277580"/>
    </source>
</evidence>
<protein>
    <submittedName>
        <fullName evidence="1">Uncharacterized protein</fullName>
    </submittedName>
</protein>
<sequence length="273" mass="31515">MTTSPQEIPQPTQSLVITGRVCDTKYVFTPSNGTDVRYYILAPPKYKNRRHADGWSAIVHAGDNPKYHSLAESPLVGRCKRSMFWRKYFIEYGGSVQKDVKKDEKAIKETKLKWENRFRKWFCMSPKDLVWSEEEEAAISDEEKGVVTEATKMLELEHTGHRRYEFVVDGRTYRWSGTKMHAGRFINKLGLKGFAFHVKLVRMEDHKLIASFKKCYLGKNGRFGELNFYGSEPETGLEEVLIVQTAFCVTRAEKEKRDKVRDILEEIGENAGG</sequence>
<dbReference type="Proteomes" id="UP000277580">
    <property type="component" value="Unassembled WGS sequence"/>
</dbReference>
<dbReference type="AlphaFoldDB" id="A0A3N4KK39"/>
<proteinExistence type="predicted"/>
<dbReference type="InParanoid" id="A0A3N4KK39"/>
<name>A0A3N4KK39_9PEZI</name>
<reference evidence="1 2" key="1">
    <citation type="journal article" date="2018" name="Nat. Ecol. Evol.">
        <title>Pezizomycetes genomes reveal the molecular basis of ectomycorrhizal truffle lifestyle.</title>
        <authorList>
            <person name="Murat C."/>
            <person name="Payen T."/>
            <person name="Noel B."/>
            <person name="Kuo A."/>
            <person name="Morin E."/>
            <person name="Chen J."/>
            <person name="Kohler A."/>
            <person name="Krizsan K."/>
            <person name="Balestrini R."/>
            <person name="Da Silva C."/>
            <person name="Montanini B."/>
            <person name="Hainaut M."/>
            <person name="Levati E."/>
            <person name="Barry K.W."/>
            <person name="Belfiori B."/>
            <person name="Cichocki N."/>
            <person name="Clum A."/>
            <person name="Dockter R.B."/>
            <person name="Fauchery L."/>
            <person name="Guy J."/>
            <person name="Iotti M."/>
            <person name="Le Tacon F."/>
            <person name="Lindquist E.A."/>
            <person name="Lipzen A."/>
            <person name="Malagnac F."/>
            <person name="Mello A."/>
            <person name="Molinier V."/>
            <person name="Miyauchi S."/>
            <person name="Poulain J."/>
            <person name="Riccioni C."/>
            <person name="Rubini A."/>
            <person name="Sitrit Y."/>
            <person name="Splivallo R."/>
            <person name="Traeger S."/>
            <person name="Wang M."/>
            <person name="Zifcakova L."/>
            <person name="Wipf D."/>
            <person name="Zambonelli A."/>
            <person name="Paolocci F."/>
            <person name="Nowrousian M."/>
            <person name="Ottonello S."/>
            <person name="Baldrian P."/>
            <person name="Spatafora J.W."/>
            <person name="Henrissat B."/>
            <person name="Nagy L.G."/>
            <person name="Aury J.M."/>
            <person name="Wincker P."/>
            <person name="Grigoriev I.V."/>
            <person name="Bonfante P."/>
            <person name="Martin F.M."/>
        </authorList>
    </citation>
    <scope>NUCLEOTIDE SEQUENCE [LARGE SCALE GENOMIC DNA]</scope>
    <source>
        <strain evidence="1 2">CCBAS932</strain>
    </source>
</reference>
<organism evidence="1 2">
    <name type="scientific">Morchella conica CCBAS932</name>
    <dbReference type="NCBI Taxonomy" id="1392247"/>
    <lineage>
        <taxon>Eukaryota</taxon>
        <taxon>Fungi</taxon>
        <taxon>Dikarya</taxon>
        <taxon>Ascomycota</taxon>
        <taxon>Pezizomycotina</taxon>
        <taxon>Pezizomycetes</taxon>
        <taxon>Pezizales</taxon>
        <taxon>Morchellaceae</taxon>
        <taxon>Morchella</taxon>
    </lineage>
</organism>
<gene>
    <name evidence="1" type="ORF">P167DRAFT_606857</name>
</gene>
<dbReference type="EMBL" id="ML119139">
    <property type="protein sequence ID" value="RPB10923.1"/>
    <property type="molecule type" value="Genomic_DNA"/>
</dbReference>
<dbReference type="OrthoDB" id="5313741at2759"/>